<dbReference type="PROSITE" id="PS00737">
    <property type="entry name" value="THIOLASE_2"/>
    <property type="match status" value="1"/>
</dbReference>
<evidence type="ECO:0000256" key="6">
    <source>
        <dbReference type="ARBA" id="ARBA00022946"/>
    </source>
</evidence>
<dbReference type="GO" id="GO:0006635">
    <property type="term" value="P:fatty acid beta-oxidation"/>
    <property type="evidence" value="ECO:0007669"/>
    <property type="project" value="TreeGrafter"/>
</dbReference>
<comment type="subcellular location">
    <subcellularLocation>
        <location evidence="1">Peroxisome</location>
    </subcellularLocation>
</comment>
<evidence type="ECO:0000259" key="14">
    <source>
        <dbReference type="Pfam" id="PF02803"/>
    </source>
</evidence>
<protein>
    <recommendedName>
        <fullName evidence="10">acetyl-CoA C-acyltransferase</fullName>
        <ecNumber evidence="10">2.3.1.16</ecNumber>
    </recommendedName>
</protein>
<evidence type="ECO:0000256" key="8">
    <source>
        <dbReference type="ARBA" id="ARBA00023140"/>
    </source>
</evidence>
<dbReference type="PROSITE" id="PS00099">
    <property type="entry name" value="THIOLASE_3"/>
    <property type="match status" value="1"/>
</dbReference>
<dbReference type="InterPro" id="IPR020616">
    <property type="entry name" value="Thiolase_N"/>
</dbReference>
<keyword evidence="5" id="KW-0276">Fatty acid metabolism</keyword>
<evidence type="ECO:0000256" key="7">
    <source>
        <dbReference type="ARBA" id="ARBA00023098"/>
    </source>
</evidence>
<evidence type="ECO:0000256" key="5">
    <source>
        <dbReference type="ARBA" id="ARBA00022832"/>
    </source>
</evidence>
<evidence type="ECO:0000256" key="11">
    <source>
        <dbReference type="PIRSR" id="PIRSR000429-1"/>
    </source>
</evidence>
<dbReference type="PANTHER" id="PTHR43853">
    <property type="entry name" value="3-KETOACYL-COA THIOLASE, PEROXISOMAL"/>
    <property type="match status" value="1"/>
</dbReference>
<evidence type="ECO:0000256" key="12">
    <source>
        <dbReference type="RuleBase" id="RU003557"/>
    </source>
</evidence>
<dbReference type="InterPro" id="IPR020617">
    <property type="entry name" value="Thiolase_C"/>
</dbReference>
<comment type="similarity">
    <text evidence="3 12">Belongs to the thiolase-like superfamily. Thiolase family.</text>
</comment>
<keyword evidence="9 12" id="KW-0012">Acyltransferase</keyword>
<dbReference type="EC" id="2.3.1.16" evidence="10"/>
<gene>
    <name evidence="15" type="primary">AlNc14C87G5548</name>
    <name evidence="15" type="ORF">ALNC14_062930</name>
</gene>
<comment type="pathway">
    <text evidence="2">Lipid metabolism.</text>
</comment>
<dbReference type="Pfam" id="PF02803">
    <property type="entry name" value="Thiolase_C"/>
    <property type="match status" value="1"/>
</dbReference>
<dbReference type="Pfam" id="PF00108">
    <property type="entry name" value="Thiolase_N"/>
    <property type="match status" value="1"/>
</dbReference>
<keyword evidence="7" id="KW-0443">Lipid metabolism</keyword>
<dbReference type="GO" id="GO:0005777">
    <property type="term" value="C:peroxisome"/>
    <property type="evidence" value="ECO:0007669"/>
    <property type="project" value="UniProtKB-SubCell"/>
</dbReference>
<keyword evidence="8" id="KW-0576">Peroxisome</keyword>
<organism evidence="15">
    <name type="scientific">Albugo laibachii Nc14</name>
    <dbReference type="NCBI Taxonomy" id="890382"/>
    <lineage>
        <taxon>Eukaryota</taxon>
        <taxon>Sar</taxon>
        <taxon>Stramenopiles</taxon>
        <taxon>Oomycota</taxon>
        <taxon>Peronosporomycetes</taxon>
        <taxon>Albuginales</taxon>
        <taxon>Albuginaceae</taxon>
        <taxon>Albugo</taxon>
    </lineage>
</organism>
<proteinExistence type="inferred from homology"/>
<dbReference type="PROSITE" id="PS00098">
    <property type="entry name" value="THIOLASE_1"/>
    <property type="match status" value="1"/>
</dbReference>
<evidence type="ECO:0000256" key="3">
    <source>
        <dbReference type="ARBA" id="ARBA00010982"/>
    </source>
</evidence>
<dbReference type="HOGENOM" id="CLU_031026_1_1_1"/>
<feature type="active site" description="Proton acceptor" evidence="11">
    <location>
        <position position="400"/>
    </location>
</feature>
<evidence type="ECO:0000313" key="15">
    <source>
        <dbReference type="EMBL" id="CCA20150.1"/>
    </source>
</evidence>
<dbReference type="InterPro" id="IPR016039">
    <property type="entry name" value="Thiolase-like"/>
</dbReference>
<dbReference type="PIRSF" id="PIRSF000429">
    <property type="entry name" value="Ac-CoA_Ac_transf"/>
    <property type="match status" value="1"/>
</dbReference>
<dbReference type="AlphaFoldDB" id="F0WG16"/>
<name>F0WG16_9STRA</name>
<evidence type="ECO:0000256" key="9">
    <source>
        <dbReference type="ARBA" id="ARBA00023315"/>
    </source>
</evidence>
<dbReference type="FunFam" id="3.40.47.10:FF:000010">
    <property type="entry name" value="Acetyl-CoA acetyltransferase (Thiolase)"/>
    <property type="match status" value="1"/>
</dbReference>
<reference evidence="15" key="2">
    <citation type="submission" date="2011-02" db="EMBL/GenBank/DDBJ databases">
        <authorList>
            <person name="MacLean D."/>
        </authorList>
    </citation>
    <scope>NUCLEOTIDE SEQUENCE</scope>
</reference>
<dbReference type="InterPro" id="IPR020613">
    <property type="entry name" value="Thiolase_CS"/>
</dbReference>
<keyword evidence="6" id="KW-0809">Transit peptide</keyword>
<evidence type="ECO:0000256" key="2">
    <source>
        <dbReference type="ARBA" id="ARBA00005189"/>
    </source>
</evidence>
<dbReference type="PANTHER" id="PTHR43853:SF8">
    <property type="entry name" value="3-KETOACYL-COA THIOLASE, PEROXISOMAL"/>
    <property type="match status" value="1"/>
</dbReference>
<evidence type="ECO:0000256" key="10">
    <source>
        <dbReference type="ARBA" id="ARBA00024073"/>
    </source>
</evidence>
<dbReference type="InterPro" id="IPR020615">
    <property type="entry name" value="Thiolase_acyl_enz_int_AS"/>
</dbReference>
<evidence type="ECO:0000256" key="4">
    <source>
        <dbReference type="ARBA" id="ARBA00022679"/>
    </source>
</evidence>
<dbReference type="CDD" id="cd00751">
    <property type="entry name" value="thiolase"/>
    <property type="match status" value="1"/>
</dbReference>
<dbReference type="NCBIfam" id="TIGR01930">
    <property type="entry name" value="AcCoA-C-Actrans"/>
    <property type="match status" value="1"/>
</dbReference>
<dbReference type="EMBL" id="FR824132">
    <property type="protein sequence ID" value="CCA20150.1"/>
    <property type="molecule type" value="Genomic_DNA"/>
</dbReference>
<dbReference type="InterPro" id="IPR002155">
    <property type="entry name" value="Thiolase"/>
</dbReference>
<sequence>MERVRHLRSHLTAKALKTNALPDETKSDHDVVVVSALRTPLTKAKRGAFKEISPDILLEQVLRAVIHQAHIDPALIDGVCVGNVLQPGAGAAMARIAQLSAGIPYTVPLHAVNRQCASGLQAVASVVSSIQSGFYEIGIACGVESMSFDGMNQQLSSIDPNKVRNKDAIDCLIPMGITSEKVASKYGISRETQDEFAAWSHEKAARAQRNGTFNAEIIPVNVTVKNGADTGTLLITQDDGIRSDTTVERLGRLKPVFKSNGSTTAGNSSQLTDGAAATILMRRIEARKFGLPILGRFVSYSVVGVPPSIMGIGPSVAIPKALAEANLTLEDIDIFEINEAFASQVVYCIEKLGISADKVNPNGGAIALGHPLGCTGVRQVVTLLHELKRRKKRFGVVSMCAGTGMGAAAIFESEY</sequence>
<dbReference type="GO" id="GO:0010124">
    <property type="term" value="P:phenylacetate catabolic process"/>
    <property type="evidence" value="ECO:0007669"/>
    <property type="project" value="TreeGrafter"/>
</dbReference>
<dbReference type="InterPro" id="IPR050215">
    <property type="entry name" value="Thiolase-like_sf_Thiolase"/>
</dbReference>
<evidence type="ECO:0000256" key="1">
    <source>
        <dbReference type="ARBA" id="ARBA00004275"/>
    </source>
</evidence>
<evidence type="ECO:0000259" key="13">
    <source>
        <dbReference type="Pfam" id="PF00108"/>
    </source>
</evidence>
<feature type="domain" description="Thiolase N-terminal" evidence="13">
    <location>
        <begin position="31"/>
        <end position="283"/>
    </location>
</feature>
<accession>F0WG16</accession>
<reference evidence="15" key="1">
    <citation type="journal article" date="2011" name="PLoS Biol.">
        <title>Gene gain and loss during evolution of obligate parasitism in the white rust pathogen of Arabidopsis thaliana.</title>
        <authorList>
            <person name="Kemen E."/>
            <person name="Gardiner A."/>
            <person name="Schultz-Larsen T."/>
            <person name="Kemen A.C."/>
            <person name="Balmuth A.L."/>
            <person name="Robert-Seilaniantz A."/>
            <person name="Bailey K."/>
            <person name="Holub E."/>
            <person name="Studholme D.J."/>
            <person name="Maclean D."/>
            <person name="Jones J.D."/>
        </authorList>
    </citation>
    <scope>NUCLEOTIDE SEQUENCE</scope>
</reference>
<feature type="active site" description="Acyl-thioester intermediate" evidence="11">
    <location>
        <position position="116"/>
    </location>
</feature>
<keyword evidence="4 12" id="KW-0808">Transferase</keyword>
<feature type="active site" description="Proton acceptor" evidence="11">
    <location>
        <position position="370"/>
    </location>
</feature>
<dbReference type="InterPro" id="IPR020610">
    <property type="entry name" value="Thiolase_AS"/>
</dbReference>
<dbReference type="GO" id="GO:0003988">
    <property type="term" value="F:acetyl-CoA C-acyltransferase activity"/>
    <property type="evidence" value="ECO:0007669"/>
    <property type="project" value="UniProtKB-EC"/>
</dbReference>
<feature type="domain" description="Thiolase C-terminal" evidence="14">
    <location>
        <begin position="292"/>
        <end position="412"/>
    </location>
</feature>
<dbReference type="SUPFAM" id="SSF53901">
    <property type="entry name" value="Thiolase-like"/>
    <property type="match status" value="2"/>
</dbReference>
<dbReference type="Gene3D" id="3.40.47.10">
    <property type="match status" value="2"/>
</dbReference>